<evidence type="ECO:0000259" key="1">
    <source>
        <dbReference type="PROSITE" id="PS51186"/>
    </source>
</evidence>
<dbReference type="Pfam" id="PF13302">
    <property type="entry name" value="Acetyltransf_3"/>
    <property type="match status" value="1"/>
</dbReference>
<dbReference type="PROSITE" id="PS51186">
    <property type="entry name" value="GNAT"/>
    <property type="match status" value="1"/>
</dbReference>
<dbReference type="PANTHER" id="PTHR43415">
    <property type="entry name" value="SPERMIDINE N(1)-ACETYLTRANSFERASE"/>
    <property type="match status" value="1"/>
</dbReference>
<name>A0ABY7WRI0_9LACO</name>
<sequence>MTELSFLSGPRLTLRNITEADYPRLIDIENTAQMHLVLDEDTLYPRTNEDMARLTQRKAPEHFFAIERDNSIVGIIGVFHVDTDHLHCEIGLELAAEAQNPDVGKEALTLMLNFIFNYLPTHKVKLRVDASNDAAIKLYEELGFTKEGTLRDEIFRGGEFQDVALFAIMRHDWETHTDK</sequence>
<evidence type="ECO:0000313" key="3">
    <source>
        <dbReference type="Proteomes" id="UP001220377"/>
    </source>
</evidence>
<feature type="domain" description="N-acetyltransferase" evidence="1">
    <location>
        <begin position="12"/>
        <end position="174"/>
    </location>
</feature>
<dbReference type="InterPro" id="IPR000182">
    <property type="entry name" value="GNAT_dom"/>
</dbReference>
<evidence type="ECO:0000313" key="2">
    <source>
        <dbReference type="EMBL" id="WDF82316.1"/>
    </source>
</evidence>
<keyword evidence="3" id="KW-1185">Reference proteome</keyword>
<dbReference type="InterPro" id="IPR016181">
    <property type="entry name" value="Acyl_CoA_acyltransferase"/>
</dbReference>
<proteinExistence type="predicted"/>
<dbReference type="Gene3D" id="3.40.630.30">
    <property type="match status" value="1"/>
</dbReference>
<dbReference type="Proteomes" id="UP001220377">
    <property type="component" value="Chromosome"/>
</dbReference>
<dbReference type="PANTHER" id="PTHR43415:SF3">
    <property type="entry name" value="GNAT-FAMILY ACETYLTRANSFERASE"/>
    <property type="match status" value="1"/>
</dbReference>
<dbReference type="SUPFAM" id="SSF55729">
    <property type="entry name" value="Acyl-CoA N-acyltransferases (Nat)"/>
    <property type="match status" value="1"/>
</dbReference>
<reference evidence="2 3" key="1">
    <citation type="submission" date="2023-02" db="EMBL/GenBank/DDBJ databases">
        <title>Genome sequence of Lacticaseibacillus sp. KACC 23028.</title>
        <authorList>
            <person name="Kim S."/>
            <person name="Heo J."/>
            <person name="Kwon S.-W."/>
        </authorList>
    </citation>
    <scope>NUCLEOTIDE SEQUENCE [LARGE SCALE GENOMIC DNA]</scope>
    <source>
        <strain evidence="2 3">KACC 23028</strain>
    </source>
</reference>
<dbReference type="RefSeq" id="WP_274259687.1">
    <property type="nucleotide sequence ID" value="NZ_CP117884.1"/>
</dbReference>
<protein>
    <submittedName>
        <fullName evidence="2">GNAT family protein</fullName>
    </submittedName>
</protein>
<organism evidence="2 3">
    <name type="scientific">Lacticaseibacillus pabuli</name>
    <dbReference type="NCBI Taxonomy" id="3025672"/>
    <lineage>
        <taxon>Bacteria</taxon>
        <taxon>Bacillati</taxon>
        <taxon>Bacillota</taxon>
        <taxon>Bacilli</taxon>
        <taxon>Lactobacillales</taxon>
        <taxon>Lactobacillaceae</taxon>
        <taxon>Lacticaseibacillus</taxon>
    </lineage>
</organism>
<gene>
    <name evidence="2" type="ORF">PQ472_10540</name>
</gene>
<dbReference type="EMBL" id="CP117884">
    <property type="protein sequence ID" value="WDF82316.1"/>
    <property type="molecule type" value="Genomic_DNA"/>
</dbReference>
<accession>A0ABY7WRI0</accession>